<dbReference type="GO" id="GO:0030170">
    <property type="term" value="F:pyridoxal phosphate binding"/>
    <property type="evidence" value="ECO:0007669"/>
    <property type="project" value="TreeGrafter"/>
</dbReference>
<reference evidence="5" key="1">
    <citation type="submission" date="2018-05" db="EMBL/GenBank/DDBJ databases">
        <authorList>
            <person name="Lanie J.A."/>
            <person name="Ng W.-L."/>
            <person name="Kazmierczak K.M."/>
            <person name="Andrzejewski T.M."/>
            <person name="Davidsen T.M."/>
            <person name="Wayne K.J."/>
            <person name="Tettelin H."/>
            <person name="Glass J.I."/>
            <person name="Rusch D."/>
            <person name="Podicherti R."/>
            <person name="Tsui H.-C.T."/>
            <person name="Winkler M.E."/>
        </authorList>
    </citation>
    <scope>NUCLEOTIDE SEQUENCE</scope>
</reference>
<proteinExistence type="predicted"/>
<feature type="non-terminal residue" evidence="5">
    <location>
        <position position="63"/>
    </location>
</feature>
<keyword evidence="2" id="KW-0663">Pyridoxal phosphate</keyword>
<feature type="domain" description="Alanine racemase N-terminal" evidence="4">
    <location>
        <begin position="8"/>
        <end position="62"/>
    </location>
</feature>
<dbReference type="Gene3D" id="3.20.20.10">
    <property type="entry name" value="Alanine racemase"/>
    <property type="match status" value="1"/>
</dbReference>
<keyword evidence="3" id="KW-0413">Isomerase</keyword>
<dbReference type="AlphaFoldDB" id="A0A381ZQI3"/>
<dbReference type="SUPFAM" id="SSF51419">
    <property type="entry name" value="PLP-binding barrel"/>
    <property type="match status" value="1"/>
</dbReference>
<dbReference type="GO" id="GO:0005829">
    <property type="term" value="C:cytosol"/>
    <property type="evidence" value="ECO:0007669"/>
    <property type="project" value="TreeGrafter"/>
</dbReference>
<gene>
    <name evidence="5" type="ORF">METZ01_LOCUS144379</name>
</gene>
<name>A0A381ZQI3_9ZZZZ</name>
<dbReference type="InterPro" id="IPR000821">
    <property type="entry name" value="Ala_racemase"/>
</dbReference>
<accession>A0A381ZQI3</accession>
<dbReference type="GO" id="GO:0008784">
    <property type="term" value="F:alanine racemase activity"/>
    <property type="evidence" value="ECO:0007669"/>
    <property type="project" value="TreeGrafter"/>
</dbReference>
<dbReference type="InterPro" id="IPR029066">
    <property type="entry name" value="PLP-binding_barrel"/>
</dbReference>
<dbReference type="InterPro" id="IPR020622">
    <property type="entry name" value="Ala_racemase_pyridoxalP-BS"/>
</dbReference>
<sequence length="63" mass="6951">MVGPKAFIHIENLFHNYNLIKQQLNGSPIMAVVKANAYGHGAVPITKALRSKGVNHFAVFTFE</sequence>
<evidence type="ECO:0000256" key="1">
    <source>
        <dbReference type="ARBA" id="ARBA00001933"/>
    </source>
</evidence>
<protein>
    <recommendedName>
        <fullName evidence="4">Alanine racemase N-terminal domain-containing protein</fullName>
    </recommendedName>
</protein>
<evidence type="ECO:0000259" key="4">
    <source>
        <dbReference type="Pfam" id="PF01168"/>
    </source>
</evidence>
<dbReference type="PROSITE" id="PS00395">
    <property type="entry name" value="ALANINE_RACEMASE"/>
    <property type="match status" value="1"/>
</dbReference>
<dbReference type="PANTHER" id="PTHR30511">
    <property type="entry name" value="ALANINE RACEMASE"/>
    <property type="match status" value="1"/>
</dbReference>
<dbReference type="InterPro" id="IPR001608">
    <property type="entry name" value="Ala_racemase_N"/>
</dbReference>
<evidence type="ECO:0000256" key="3">
    <source>
        <dbReference type="ARBA" id="ARBA00023235"/>
    </source>
</evidence>
<dbReference type="EMBL" id="UINC01022263">
    <property type="protein sequence ID" value="SVA91525.1"/>
    <property type="molecule type" value="Genomic_DNA"/>
</dbReference>
<evidence type="ECO:0000313" key="5">
    <source>
        <dbReference type="EMBL" id="SVA91525.1"/>
    </source>
</evidence>
<dbReference type="PANTHER" id="PTHR30511:SF0">
    <property type="entry name" value="ALANINE RACEMASE, CATABOLIC-RELATED"/>
    <property type="match status" value="1"/>
</dbReference>
<evidence type="ECO:0000256" key="2">
    <source>
        <dbReference type="ARBA" id="ARBA00022898"/>
    </source>
</evidence>
<comment type="cofactor">
    <cofactor evidence="1">
        <name>pyridoxal 5'-phosphate</name>
        <dbReference type="ChEBI" id="CHEBI:597326"/>
    </cofactor>
</comment>
<dbReference type="GO" id="GO:0030632">
    <property type="term" value="P:D-alanine biosynthetic process"/>
    <property type="evidence" value="ECO:0007669"/>
    <property type="project" value="TreeGrafter"/>
</dbReference>
<organism evidence="5">
    <name type="scientific">marine metagenome</name>
    <dbReference type="NCBI Taxonomy" id="408172"/>
    <lineage>
        <taxon>unclassified sequences</taxon>
        <taxon>metagenomes</taxon>
        <taxon>ecological metagenomes</taxon>
    </lineage>
</organism>
<dbReference type="Pfam" id="PF01168">
    <property type="entry name" value="Ala_racemase_N"/>
    <property type="match status" value="1"/>
</dbReference>